<reference evidence="5" key="2">
    <citation type="submission" date="2012-11" db="EMBL/GenBank/DDBJ databases">
        <authorList>
            <person name="Kuo A."/>
            <person name="Curtis B.A."/>
            <person name="Tanifuji G."/>
            <person name="Burki F."/>
            <person name="Gruber A."/>
            <person name="Irimia M."/>
            <person name="Maruyama S."/>
            <person name="Arias M.C."/>
            <person name="Ball S.G."/>
            <person name="Gile G.H."/>
            <person name="Hirakawa Y."/>
            <person name="Hopkins J.F."/>
            <person name="Rensing S.A."/>
            <person name="Schmutz J."/>
            <person name="Symeonidi A."/>
            <person name="Elias M."/>
            <person name="Eveleigh R.J."/>
            <person name="Herman E.K."/>
            <person name="Klute M.J."/>
            <person name="Nakayama T."/>
            <person name="Obornik M."/>
            <person name="Reyes-Prieto A."/>
            <person name="Armbrust E.V."/>
            <person name="Aves S.J."/>
            <person name="Beiko R.G."/>
            <person name="Coutinho P."/>
            <person name="Dacks J.B."/>
            <person name="Durnford D.G."/>
            <person name="Fast N.M."/>
            <person name="Green B.R."/>
            <person name="Grisdale C."/>
            <person name="Hempe F."/>
            <person name="Henrissat B."/>
            <person name="Hoppner M.P."/>
            <person name="Ishida K.-I."/>
            <person name="Kim E."/>
            <person name="Koreny L."/>
            <person name="Kroth P.G."/>
            <person name="Liu Y."/>
            <person name="Malik S.-B."/>
            <person name="Maier U.G."/>
            <person name="McRose D."/>
            <person name="Mock T."/>
            <person name="Neilson J.A."/>
            <person name="Onodera N.T."/>
            <person name="Poole A.M."/>
            <person name="Pritham E.J."/>
            <person name="Richards T.A."/>
            <person name="Rocap G."/>
            <person name="Roy S.W."/>
            <person name="Sarai C."/>
            <person name="Schaack S."/>
            <person name="Shirato S."/>
            <person name="Slamovits C.H."/>
            <person name="Spencer D.F."/>
            <person name="Suzuki S."/>
            <person name="Worden A.Z."/>
            <person name="Zauner S."/>
            <person name="Barry K."/>
            <person name="Bell C."/>
            <person name="Bharti A.K."/>
            <person name="Crow J.A."/>
            <person name="Grimwood J."/>
            <person name="Kramer R."/>
            <person name="Lindquist E."/>
            <person name="Lucas S."/>
            <person name="Salamov A."/>
            <person name="McFadden G.I."/>
            <person name="Lane C.E."/>
            <person name="Keeling P.J."/>
            <person name="Gray M.W."/>
            <person name="Grigoriev I.V."/>
            <person name="Archibald J.M."/>
        </authorList>
    </citation>
    <scope>NUCLEOTIDE SEQUENCE</scope>
    <source>
        <strain evidence="5">CCMP2712</strain>
    </source>
</reference>
<dbReference type="HOGENOM" id="CLU_1095997_0_0_1"/>
<evidence type="ECO:0000256" key="2">
    <source>
        <dbReference type="SAM" id="Phobius"/>
    </source>
</evidence>
<dbReference type="RefSeq" id="XP_005819898.1">
    <property type="nucleotide sequence ID" value="XM_005819841.1"/>
</dbReference>
<organism evidence="3">
    <name type="scientific">Guillardia theta (strain CCMP2712)</name>
    <name type="common">Cryptophyte</name>
    <dbReference type="NCBI Taxonomy" id="905079"/>
    <lineage>
        <taxon>Eukaryota</taxon>
        <taxon>Cryptophyceae</taxon>
        <taxon>Pyrenomonadales</taxon>
        <taxon>Geminigeraceae</taxon>
        <taxon>Guillardia</taxon>
    </lineage>
</organism>
<keyword evidence="2" id="KW-0472">Membrane</keyword>
<reference evidence="4" key="3">
    <citation type="submission" date="2015-06" db="UniProtKB">
        <authorList>
            <consortium name="EnsemblProtists"/>
        </authorList>
    </citation>
    <scope>IDENTIFICATION</scope>
</reference>
<dbReference type="EnsemblProtists" id="EKX32918">
    <property type="protein sequence ID" value="EKX32918"/>
    <property type="gene ID" value="GUITHDRAFT_120903"/>
</dbReference>
<dbReference type="EMBL" id="JH993165">
    <property type="protein sequence ID" value="EKX32918.1"/>
    <property type="molecule type" value="Genomic_DNA"/>
</dbReference>
<dbReference type="PaxDb" id="55529-EKX32918"/>
<evidence type="ECO:0000313" key="4">
    <source>
        <dbReference type="EnsemblProtists" id="EKX32918"/>
    </source>
</evidence>
<sequence length="254" mass="26903">MARLGIAYGFVVQFVNVGLWGGDAFNPVGLALNTGMGSKRWTKLIVMLMGAPLLAYALKEVQGKDWVEKNIIPALGAPKVCGYGDTANSCKMSLCGFYDAIQGTCDTGKSKGCCIDPVHLVYDEARHFFLLSYLMRVFNPIMGFTVPFWAAFIQASIRLLPSAMTGVVCNPNPAFLRSILTGDWSILHLVVLGTFGGQLAALLAGTATSQLISLVRGGSSDKAVQGKSRSQGSGKKSSGAGASQTKPKKSKKAD</sequence>
<keyword evidence="2" id="KW-1133">Transmembrane helix</keyword>
<dbReference type="GeneID" id="17289650"/>
<feature type="region of interest" description="Disordered" evidence="1">
    <location>
        <begin position="217"/>
        <end position="254"/>
    </location>
</feature>
<keyword evidence="2" id="KW-0812">Transmembrane</keyword>
<dbReference type="AlphaFoldDB" id="L1I9L7"/>
<evidence type="ECO:0000256" key="1">
    <source>
        <dbReference type="SAM" id="MobiDB-lite"/>
    </source>
</evidence>
<feature type="transmembrane region" description="Helical" evidence="2">
    <location>
        <begin position="186"/>
        <end position="207"/>
    </location>
</feature>
<proteinExistence type="predicted"/>
<reference evidence="3 5" key="1">
    <citation type="journal article" date="2012" name="Nature">
        <title>Algal genomes reveal evolutionary mosaicism and the fate of nucleomorphs.</title>
        <authorList>
            <consortium name="DOE Joint Genome Institute"/>
            <person name="Curtis B.A."/>
            <person name="Tanifuji G."/>
            <person name="Burki F."/>
            <person name="Gruber A."/>
            <person name="Irimia M."/>
            <person name="Maruyama S."/>
            <person name="Arias M.C."/>
            <person name="Ball S.G."/>
            <person name="Gile G.H."/>
            <person name="Hirakawa Y."/>
            <person name="Hopkins J.F."/>
            <person name="Kuo A."/>
            <person name="Rensing S.A."/>
            <person name="Schmutz J."/>
            <person name="Symeonidi A."/>
            <person name="Elias M."/>
            <person name="Eveleigh R.J."/>
            <person name="Herman E.K."/>
            <person name="Klute M.J."/>
            <person name="Nakayama T."/>
            <person name="Obornik M."/>
            <person name="Reyes-Prieto A."/>
            <person name="Armbrust E.V."/>
            <person name="Aves S.J."/>
            <person name="Beiko R.G."/>
            <person name="Coutinho P."/>
            <person name="Dacks J.B."/>
            <person name="Durnford D.G."/>
            <person name="Fast N.M."/>
            <person name="Green B.R."/>
            <person name="Grisdale C.J."/>
            <person name="Hempel F."/>
            <person name="Henrissat B."/>
            <person name="Hoppner M.P."/>
            <person name="Ishida K."/>
            <person name="Kim E."/>
            <person name="Koreny L."/>
            <person name="Kroth P.G."/>
            <person name="Liu Y."/>
            <person name="Malik S.B."/>
            <person name="Maier U.G."/>
            <person name="McRose D."/>
            <person name="Mock T."/>
            <person name="Neilson J.A."/>
            <person name="Onodera N.T."/>
            <person name="Poole A.M."/>
            <person name="Pritham E.J."/>
            <person name="Richards T.A."/>
            <person name="Rocap G."/>
            <person name="Roy S.W."/>
            <person name="Sarai C."/>
            <person name="Schaack S."/>
            <person name="Shirato S."/>
            <person name="Slamovits C.H."/>
            <person name="Spencer D.F."/>
            <person name="Suzuki S."/>
            <person name="Worden A.Z."/>
            <person name="Zauner S."/>
            <person name="Barry K."/>
            <person name="Bell C."/>
            <person name="Bharti A.K."/>
            <person name="Crow J.A."/>
            <person name="Grimwood J."/>
            <person name="Kramer R."/>
            <person name="Lindquist E."/>
            <person name="Lucas S."/>
            <person name="Salamov A."/>
            <person name="McFadden G.I."/>
            <person name="Lane C.E."/>
            <person name="Keeling P.J."/>
            <person name="Gray M.W."/>
            <person name="Grigoriev I.V."/>
            <person name="Archibald J.M."/>
        </authorList>
    </citation>
    <scope>NUCLEOTIDE SEQUENCE</scope>
    <source>
        <strain evidence="3 5">CCMP2712</strain>
    </source>
</reference>
<keyword evidence="5" id="KW-1185">Reference proteome</keyword>
<feature type="transmembrane region" description="Helical" evidence="2">
    <location>
        <begin position="137"/>
        <end position="157"/>
    </location>
</feature>
<name>L1I9L7_GUITC</name>
<accession>L1I9L7</accession>
<evidence type="ECO:0000313" key="5">
    <source>
        <dbReference type="Proteomes" id="UP000011087"/>
    </source>
</evidence>
<gene>
    <name evidence="3" type="ORF">GUITHDRAFT_120903</name>
</gene>
<protein>
    <submittedName>
        <fullName evidence="3 4">Uncharacterized protein</fullName>
    </submittedName>
</protein>
<feature type="compositionally biased region" description="Low complexity" evidence="1">
    <location>
        <begin position="225"/>
        <end position="244"/>
    </location>
</feature>
<dbReference type="Proteomes" id="UP000011087">
    <property type="component" value="Unassembled WGS sequence"/>
</dbReference>
<dbReference type="KEGG" id="gtt:GUITHDRAFT_120903"/>
<evidence type="ECO:0000313" key="3">
    <source>
        <dbReference type="EMBL" id="EKX32918.1"/>
    </source>
</evidence>